<geneLocation type="plasmid" evidence="2 3">
    <name>punmamed1</name>
</geneLocation>
<evidence type="ECO:0000256" key="1">
    <source>
        <dbReference type="SAM" id="MobiDB-lite"/>
    </source>
</evidence>
<name>A0ABY7PKA8_9ACTN</name>
<feature type="region of interest" description="Disordered" evidence="1">
    <location>
        <begin position="131"/>
        <end position="154"/>
    </location>
</feature>
<accession>A0ABY7PKA8</accession>
<keyword evidence="3" id="KW-1185">Reference proteome</keyword>
<dbReference type="Proteomes" id="UP001212326">
    <property type="component" value="Plasmid punmamed1"/>
</dbReference>
<protein>
    <recommendedName>
        <fullName evidence="4">Transposase</fullName>
    </recommendedName>
</protein>
<proteinExistence type="predicted"/>
<reference evidence="2 3" key="1">
    <citation type="submission" date="2022-12" db="EMBL/GenBank/DDBJ databases">
        <title>HUAS 2-6.</title>
        <authorList>
            <person name="Mo P."/>
        </authorList>
    </citation>
    <scope>NUCLEOTIDE SEQUENCE [LARGE SCALE GENOMIC DNA]</scope>
    <source>
        <strain evidence="2 3">HUAS 2-6</strain>
        <plasmid evidence="2 3">punmamed1</plasmid>
    </source>
</reference>
<dbReference type="EMBL" id="CP115301">
    <property type="protein sequence ID" value="WBO69791.1"/>
    <property type="molecule type" value="Genomic_DNA"/>
</dbReference>
<organism evidence="2 3">
    <name type="scientific">Streptomyces camelliae</name>
    <dbReference type="NCBI Taxonomy" id="3004093"/>
    <lineage>
        <taxon>Bacteria</taxon>
        <taxon>Bacillati</taxon>
        <taxon>Actinomycetota</taxon>
        <taxon>Actinomycetes</taxon>
        <taxon>Kitasatosporales</taxon>
        <taxon>Streptomycetaceae</taxon>
        <taxon>Streptomyces</taxon>
    </lineage>
</organism>
<dbReference type="RefSeq" id="WP_270086956.1">
    <property type="nucleotide sequence ID" value="NZ_CP115301.1"/>
</dbReference>
<evidence type="ECO:0008006" key="4">
    <source>
        <dbReference type="Google" id="ProtNLM"/>
    </source>
</evidence>
<evidence type="ECO:0000313" key="3">
    <source>
        <dbReference type="Proteomes" id="UP001212326"/>
    </source>
</evidence>
<feature type="region of interest" description="Disordered" evidence="1">
    <location>
        <begin position="1"/>
        <end position="48"/>
    </location>
</feature>
<sequence length="154" mass="16609">MGLFATVPLREQERAPGLAAAHPRGGDRQPAAAGSGQAPRPKYDPATGTLAQREQAKAGELTAIGFGTVARTTVQRMRLSYRAKGLWGLVDHRTTRTYSRTGRTDERVVAAVLEAPGMRGRWMPLHILPDMPESTDSGARERGTSWHAAPRGPS</sequence>
<gene>
    <name evidence="2" type="ORF">O1G22_44385</name>
</gene>
<keyword evidence="2" id="KW-0614">Plasmid</keyword>
<evidence type="ECO:0000313" key="2">
    <source>
        <dbReference type="EMBL" id="WBO69791.1"/>
    </source>
</evidence>